<sequence length="884" mass="97358">MSSKNWWNSAISGLESRLDTILAEDGTQKPADGAAKQDGSEKAAVDKKLAVEQGGLSRNPSRSRPNSRLQERLAKAVTKGAESSRTSLDTGSRPESPALRSPGLAAVADTGRLSIDSKASEATDAAVTASEAEPVKAEEEKKDTATDAPTEASAPVDSPATASPQTAPLVSEQPAAMRMPVMSVPSIVTPQTSSPRQSIDSNLSRPSLELSTPGEPELPSTQDPDVLASELSSLQQVHEETVRGHRDEANSHLERIDALQSKLTYLSQQLAASAKAASGEANATPQDKKLAEKDAQIAALMEEGQKLSKTEMKHMTTIKQLRARGQEQNKELTTIKQRLAKAEKSITEQSERAKRAEASEKAAQEKLKIVDKIEKDINTIRAEREEANLTITELRKQLTDALSRAEDAEKRVKAGSLEAEKRVTASLQEDLDNLRIEKKLAEDRAKKEVHAAQELAKSQQEKANVTELELRGEIANLESKLELLRSRSEEATSSATGDSQAKLLRQIETLQTQYSLASENWQGIETTLTSRVTALEKDRDETAKRESDIRRKAREANSKARRLEEELDGISERASSLEQDLSEQRATVQKLQAKLTAAEAAAQDAKADLEREKKVWEAESQQRLEEEKSRWQLEIQQHNPLTVSTHLRADSPSISNRQRSPDPLGIYVGGRAPRSTASRMEATLSPIDRMLEDARRPSNARQKSSPSVRTPEIGTPQRQNSFPSGMSSLNGGAPNVPPYTPSIHTVDYDEPFENMSSPHRTINDMISVSTVGAGPSVQLVERMSAAVRRLESEKATHKEEMGRLSAQRDEAREEVVALMREVEEKREQKTRVAELEKELAAVTERYDTTLEMLGEKTERVEELEADLVEVKKMYRELVSTMGRS</sequence>
<evidence type="ECO:0000313" key="7">
    <source>
        <dbReference type="EMBL" id="KAF2996640.1"/>
    </source>
</evidence>
<feature type="compositionally biased region" description="Basic and acidic residues" evidence="5">
    <location>
        <begin position="303"/>
        <end position="314"/>
    </location>
</feature>
<gene>
    <name evidence="7" type="ORF">E8E13_002996</name>
</gene>
<feature type="compositionally biased region" description="Low complexity" evidence="5">
    <location>
        <begin position="271"/>
        <end position="283"/>
    </location>
</feature>
<protein>
    <recommendedName>
        <fullName evidence="6">TATA element modulatory factor 1 TATA binding domain-containing protein</fullName>
    </recommendedName>
</protein>
<dbReference type="Pfam" id="PF12329">
    <property type="entry name" value="TMF_DNA_bd"/>
    <property type="match status" value="1"/>
</dbReference>
<evidence type="ECO:0000256" key="3">
    <source>
        <dbReference type="ARBA" id="ARBA00023054"/>
    </source>
</evidence>
<feature type="domain" description="TATA element modulatory factor 1 TATA binding" evidence="6">
    <location>
        <begin position="767"/>
        <end position="881"/>
    </location>
</feature>
<feature type="compositionally biased region" description="Polar residues" evidence="5">
    <location>
        <begin position="573"/>
        <end position="582"/>
    </location>
</feature>
<keyword evidence="2" id="KW-0333">Golgi apparatus</keyword>
<evidence type="ECO:0000313" key="8">
    <source>
        <dbReference type="Proteomes" id="UP000801428"/>
    </source>
</evidence>
<feature type="compositionally biased region" description="Polar residues" evidence="5">
    <location>
        <begin position="81"/>
        <end position="90"/>
    </location>
</feature>
<evidence type="ECO:0000256" key="1">
    <source>
        <dbReference type="ARBA" id="ARBA00004555"/>
    </source>
</evidence>
<dbReference type="Proteomes" id="UP000801428">
    <property type="component" value="Unassembled WGS sequence"/>
</dbReference>
<keyword evidence="3 4" id="KW-0175">Coiled coil</keyword>
<feature type="compositionally biased region" description="Basic and acidic residues" evidence="5">
    <location>
        <begin position="237"/>
        <end position="254"/>
    </location>
</feature>
<dbReference type="GO" id="GO:0005794">
    <property type="term" value="C:Golgi apparatus"/>
    <property type="evidence" value="ECO:0007669"/>
    <property type="project" value="UniProtKB-SubCell"/>
</dbReference>
<feature type="compositionally biased region" description="Polar residues" evidence="5">
    <location>
        <begin position="699"/>
        <end position="708"/>
    </location>
</feature>
<keyword evidence="8" id="KW-1185">Reference proteome</keyword>
<comment type="subcellular location">
    <subcellularLocation>
        <location evidence="1">Golgi apparatus</location>
    </subcellularLocation>
</comment>
<feature type="compositionally biased region" description="Basic and acidic residues" evidence="5">
    <location>
        <begin position="286"/>
        <end position="295"/>
    </location>
</feature>
<dbReference type="GO" id="GO:0005783">
    <property type="term" value="C:endoplasmic reticulum"/>
    <property type="evidence" value="ECO:0007669"/>
    <property type="project" value="TreeGrafter"/>
</dbReference>
<dbReference type="EMBL" id="SWKU01000026">
    <property type="protein sequence ID" value="KAF2996640.1"/>
    <property type="molecule type" value="Genomic_DNA"/>
</dbReference>
<feature type="compositionally biased region" description="Polar residues" evidence="5">
    <location>
        <begin position="716"/>
        <end position="730"/>
    </location>
</feature>
<accession>A0A9P4W762</accession>
<dbReference type="AlphaFoldDB" id="A0A9P4W762"/>
<dbReference type="OrthoDB" id="74178at2759"/>
<feature type="coiled-coil region" evidence="4">
    <location>
        <begin position="780"/>
        <end position="880"/>
    </location>
</feature>
<dbReference type="Pfam" id="PF12325">
    <property type="entry name" value="TMF_TATA_bd"/>
    <property type="match status" value="1"/>
</dbReference>
<name>A0A9P4W762_CURKU</name>
<feature type="region of interest" description="Disordered" evidence="5">
    <location>
        <begin position="445"/>
        <end position="465"/>
    </location>
</feature>
<feature type="region of interest" description="Disordered" evidence="5">
    <location>
        <begin position="651"/>
        <end position="744"/>
    </location>
</feature>
<evidence type="ECO:0000256" key="2">
    <source>
        <dbReference type="ARBA" id="ARBA00023034"/>
    </source>
</evidence>
<dbReference type="Gene3D" id="1.20.5.340">
    <property type="match status" value="1"/>
</dbReference>
<evidence type="ECO:0000256" key="5">
    <source>
        <dbReference type="SAM" id="MobiDB-lite"/>
    </source>
</evidence>
<proteinExistence type="predicted"/>
<reference evidence="7" key="1">
    <citation type="submission" date="2019-04" db="EMBL/GenBank/DDBJ databases">
        <title>Sequencing of skin fungus with MAO and IRED activity.</title>
        <authorList>
            <person name="Marsaioli A.J."/>
            <person name="Bonatto J.M.C."/>
            <person name="Reis Junior O."/>
        </authorList>
    </citation>
    <scope>NUCLEOTIDE SEQUENCE</scope>
    <source>
        <strain evidence="7">30M1</strain>
    </source>
</reference>
<feature type="compositionally biased region" description="Basic and acidic residues" evidence="5">
    <location>
        <begin position="340"/>
        <end position="363"/>
    </location>
</feature>
<feature type="region of interest" description="Disordered" evidence="5">
    <location>
        <begin position="270"/>
        <end position="363"/>
    </location>
</feature>
<organism evidence="7 8">
    <name type="scientific">Curvularia kusanoi</name>
    <name type="common">Cochliobolus kusanoi</name>
    <dbReference type="NCBI Taxonomy" id="90978"/>
    <lineage>
        <taxon>Eukaryota</taxon>
        <taxon>Fungi</taxon>
        <taxon>Dikarya</taxon>
        <taxon>Ascomycota</taxon>
        <taxon>Pezizomycotina</taxon>
        <taxon>Dothideomycetes</taxon>
        <taxon>Pleosporomycetidae</taxon>
        <taxon>Pleosporales</taxon>
        <taxon>Pleosporineae</taxon>
        <taxon>Pleosporaceae</taxon>
        <taxon>Curvularia</taxon>
    </lineage>
</organism>
<dbReference type="InterPro" id="IPR022091">
    <property type="entry name" value="TMF_TATA-bd"/>
</dbReference>
<dbReference type="InterPro" id="IPR022092">
    <property type="entry name" value="TMF_DNA-bd"/>
</dbReference>
<dbReference type="PANTHER" id="PTHR46515">
    <property type="entry name" value="TATA ELEMENT MODULATORY FACTOR TMF1"/>
    <property type="match status" value="1"/>
</dbReference>
<evidence type="ECO:0000259" key="6">
    <source>
        <dbReference type="Pfam" id="PF12325"/>
    </source>
</evidence>
<feature type="compositionally biased region" description="Polar residues" evidence="5">
    <location>
        <begin position="186"/>
        <end position="205"/>
    </location>
</feature>
<evidence type="ECO:0000256" key="4">
    <source>
        <dbReference type="SAM" id="Coils"/>
    </source>
</evidence>
<feature type="compositionally biased region" description="Basic and acidic residues" evidence="5">
    <location>
        <begin position="38"/>
        <end position="50"/>
    </location>
</feature>
<feature type="region of interest" description="Disordered" evidence="5">
    <location>
        <begin position="535"/>
        <end position="582"/>
    </location>
</feature>
<feature type="region of interest" description="Disordered" evidence="5">
    <location>
        <begin position="24"/>
        <end position="254"/>
    </location>
</feature>
<feature type="compositionally biased region" description="Basic and acidic residues" evidence="5">
    <location>
        <begin position="535"/>
        <end position="564"/>
    </location>
</feature>
<comment type="caution">
    <text evidence="7">The sequence shown here is derived from an EMBL/GenBank/DDBJ whole genome shotgun (WGS) entry which is preliminary data.</text>
</comment>
<dbReference type="InterPro" id="IPR052602">
    <property type="entry name" value="Growth_transcription_reg"/>
</dbReference>
<dbReference type="PANTHER" id="PTHR46515:SF1">
    <property type="entry name" value="TATA ELEMENT MODULATORY FACTOR"/>
    <property type="match status" value="1"/>
</dbReference>
<feature type="compositionally biased region" description="Basic and acidic residues" evidence="5">
    <location>
        <begin position="133"/>
        <end position="145"/>
    </location>
</feature>
<feature type="compositionally biased region" description="Low complexity" evidence="5">
    <location>
        <begin position="57"/>
        <end position="68"/>
    </location>
</feature>